<dbReference type="AlphaFoldDB" id="A0AAQ4EUB6"/>
<dbReference type="Proteomes" id="UP001321473">
    <property type="component" value="Unassembled WGS sequence"/>
</dbReference>
<proteinExistence type="predicted"/>
<sequence>MAVATMTECQSSGAGWPRTPNVYNIKCPSLCLPGQAWGDPCTRGCRCGIFGGKGRNGRWICYRSVPIM</sequence>
<organism evidence="1 2">
    <name type="scientific">Amblyomma americanum</name>
    <name type="common">Lone star tick</name>
    <dbReference type="NCBI Taxonomy" id="6943"/>
    <lineage>
        <taxon>Eukaryota</taxon>
        <taxon>Metazoa</taxon>
        <taxon>Ecdysozoa</taxon>
        <taxon>Arthropoda</taxon>
        <taxon>Chelicerata</taxon>
        <taxon>Arachnida</taxon>
        <taxon>Acari</taxon>
        <taxon>Parasitiformes</taxon>
        <taxon>Ixodida</taxon>
        <taxon>Ixodoidea</taxon>
        <taxon>Ixodidae</taxon>
        <taxon>Amblyomminae</taxon>
        <taxon>Amblyomma</taxon>
    </lineage>
</organism>
<gene>
    <name evidence="1" type="ORF">V5799_020484</name>
</gene>
<evidence type="ECO:0000313" key="1">
    <source>
        <dbReference type="EMBL" id="KAK8778178.1"/>
    </source>
</evidence>
<name>A0AAQ4EUB6_AMBAM</name>
<comment type="caution">
    <text evidence="1">The sequence shown here is derived from an EMBL/GenBank/DDBJ whole genome shotgun (WGS) entry which is preliminary data.</text>
</comment>
<accession>A0AAQ4EUB6</accession>
<reference evidence="1 2" key="1">
    <citation type="journal article" date="2023" name="Arcadia Sci">
        <title>De novo assembly of a long-read Amblyomma americanum tick genome.</title>
        <authorList>
            <person name="Chou S."/>
            <person name="Poskanzer K.E."/>
            <person name="Rollins M."/>
            <person name="Thuy-Boun P.S."/>
        </authorList>
    </citation>
    <scope>NUCLEOTIDE SEQUENCE [LARGE SCALE GENOMIC DNA]</scope>
    <source>
        <strain evidence="1">F_SG_1</strain>
        <tissue evidence="1">Salivary glands</tissue>
    </source>
</reference>
<evidence type="ECO:0000313" key="2">
    <source>
        <dbReference type="Proteomes" id="UP001321473"/>
    </source>
</evidence>
<protein>
    <submittedName>
        <fullName evidence="1">Uncharacterized protein</fullName>
    </submittedName>
</protein>
<dbReference type="EMBL" id="JARKHS020011034">
    <property type="protein sequence ID" value="KAK8778178.1"/>
    <property type="molecule type" value="Genomic_DNA"/>
</dbReference>
<keyword evidence="2" id="KW-1185">Reference proteome</keyword>